<name>A0A9P6D0L9_PLEER</name>
<sequence length="194" mass="22240">MSGFDRRRVTEKTDMEVKATSEVMRSQPHCAGVLYGTHCTRAHLVPIPFIKSYAPANSRNSLPPQLTIDNLFIECWMPRGMKQKWEDRLTVSALHPQRSPLDLVAADDEGSQMEEAYTIYFASQSQKKDTFGPPLEQQNAAIANILYEEEERGRKGREIRWYGPLLVVKHLNEDMAPIDIEEHELSAIWEVVKQ</sequence>
<dbReference type="EMBL" id="MU154752">
    <property type="protein sequence ID" value="KAF9487746.1"/>
    <property type="molecule type" value="Genomic_DNA"/>
</dbReference>
<evidence type="ECO:0000313" key="2">
    <source>
        <dbReference type="Proteomes" id="UP000807025"/>
    </source>
</evidence>
<protein>
    <submittedName>
        <fullName evidence="1">Uncharacterized protein</fullName>
    </submittedName>
</protein>
<dbReference type="Proteomes" id="UP000807025">
    <property type="component" value="Unassembled WGS sequence"/>
</dbReference>
<gene>
    <name evidence="1" type="ORF">BDN71DRAFT_596457</name>
</gene>
<comment type="caution">
    <text evidence="1">The sequence shown here is derived from an EMBL/GenBank/DDBJ whole genome shotgun (WGS) entry which is preliminary data.</text>
</comment>
<reference evidence="1" key="1">
    <citation type="submission" date="2020-11" db="EMBL/GenBank/DDBJ databases">
        <authorList>
            <consortium name="DOE Joint Genome Institute"/>
            <person name="Ahrendt S."/>
            <person name="Riley R."/>
            <person name="Andreopoulos W."/>
            <person name="Labutti K."/>
            <person name="Pangilinan J."/>
            <person name="Ruiz-Duenas F.J."/>
            <person name="Barrasa J.M."/>
            <person name="Sanchez-Garcia M."/>
            <person name="Camarero S."/>
            <person name="Miyauchi S."/>
            <person name="Serrano A."/>
            <person name="Linde D."/>
            <person name="Babiker R."/>
            <person name="Drula E."/>
            <person name="Ayuso-Fernandez I."/>
            <person name="Pacheco R."/>
            <person name="Padilla G."/>
            <person name="Ferreira P."/>
            <person name="Barriuso J."/>
            <person name="Kellner H."/>
            <person name="Castanera R."/>
            <person name="Alfaro M."/>
            <person name="Ramirez L."/>
            <person name="Pisabarro A.G."/>
            <person name="Kuo A."/>
            <person name="Tritt A."/>
            <person name="Lipzen A."/>
            <person name="He G."/>
            <person name="Yan M."/>
            <person name="Ng V."/>
            <person name="Cullen D."/>
            <person name="Martin F."/>
            <person name="Rosso M.-N."/>
            <person name="Henrissat B."/>
            <person name="Hibbett D."/>
            <person name="Martinez A.T."/>
            <person name="Grigoriev I.V."/>
        </authorList>
    </citation>
    <scope>NUCLEOTIDE SEQUENCE</scope>
    <source>
        <strain evidence="1">ATCC 90797</strain>
    </source>
</reference>
<keyword evidence="2" id="KW-1185">Reference proteome</keyword>
<dbReference type="AlphaFoldDB" id="A0A9P6D0L9"/>
<organism evidence="1 2">
    <name type="scientific">Pleurotus eryngii</name>
    <name type="common">Boletus of the steppes</name>
    <dbReference type="NCBI Taxonomy" id="5323"/>
    <lineage>
        <taxon>Eukaryota</taxon>
        <taxon>Fungi</taxon>
        <taxon>Dikarya</taxon>
        <taxon>Basidiomycota</taxon>
        <taxon>Agaricomycotina</taxon>
        <taxon>Agaricomycetes</taxon>
        <taxon>Agaricomycetidae</taxon>
        <taxon>Agaricales</taxon>
        <taxon>Pleurotineae</taxon>
        <taxon>Pleurotaceae</taxon>
        <taxon>Pleurotus</taxon>
    </lineage>
</organism>
<proteinExistence type="predicted"/>
<accession>A0A9P6D0L9</accession>
<dbReference type="OrthoDB" id="2915856at2759"/>
<evidence type="ECO:0000313" key="1">
    <source>
        <dbReference type="EMBL" id="KAF9487746.1"/>
    </source>
</evidence>